<feature type="repeat" description="WD" evidence="11">
    <location>
        <begin position="150"/>
        <end position="181"/>
    </location>
</feature>
<evidence type="ECO:0000256" key="6">
    <source>
        <dbReference type="ARBA" id="ARBA00022824"/>
    </source>
</evidence>
<keyword evidence="2 12" id="KW-0813">Transport</keyword>
<evidence type="ECO:0000256" key="1">
    <source>
        <dbReference type="ARBA" id="ARBA00004389"/>
    </source>
</evidence>
<accession>A0A8S2B203</accession>
<dbReference type="Proteomes" id="UP000682877">
    <property type="component" value="Chromosome 8"/>
</dbReference>
<keyword evidence="6 12" id="KW-0256">Endoplasmic reticulum</keyword>
<reference evidence="13" key="1">
    <citation type="submission" date="2021-01" db="EMBL/GenBank/DDBJ databases">
        <authorList>
            <person name="Bezrukov I."/>
        </authorList>
    </citation>
    <scope>NUCLEOTIDE SEQUENCE</scope>
</reference>
<dbReference type="Gene3D" id="2.130.10.10">
    <property type="entry name" value="YVTN repeat-like/Quinoprotein amine dehydrogenase"/>
    <property type="match status" value="1"/>
</dbReference>
<dbReference type="InterPro" id="IPR001680">
    <property type="entry name" value="WD40_rpt"/>
</dbReference>
<organism evidence="13 14">
    <name type="scientific">Arabidopsis arenosa</name>
    <name type="common">Sand rock-cress</name>
    <name type="synonym">Cardaminopsis arenosa</name>
    <dbReference type="NCBI Taxonomy" id="38785"/>
    <lineage>
        <taxon>Eukaryota</taxon>
        <taxon>Viridiplantae</taxon>
        <taxon>Streptophyta</taxon>
        <taxon>Embryophyta</taxon>
        <taxon>Tracheophyta</taxon>
        <taxon>Spermatophyta</taxon>
        <taxon>Magnoliopsida</taxon>
        <taxon>eudicotyledons</taxon>
        <taxon>Gunneridae</taxon>
        <taxon>Pentapetalae</taxon>
        <taxon>rosids</taxon>
        <taxon>malvids</taxon>
        <taxon>Brassicales</taxon>
        <taxon>Brassicaceae</taxon>
        <taxon>Camelineae</taxon>
        <taxon>Arabidopsis</taxon>
    </lineage>
</organism>
<dbReference type="GO" id="GO:0003400">
    <property type="term" value="P:regulation of COPII vesicle coating"/>
    <property type="evidence" value="ECO:0007669"/>
    <property type="project" value="UniProtKB-UniRule"/>
</dbReference>
<keyword evidence="5 12" id="KW-0677">Repeat</keyword>
<name>A0A8S2B203_ARAAE</name>
<dbReference type="PROSITE" id="PS50082">
    <property type="entry name" value="WD_REPEATS_2"/>
    <property type="match status" value="1"/>
</dbReference>
<dbReference type="Pfam" id="PF11820">
    <property type="entry name" value="DUF3339"/>
    <property type="match status" value="1"/>
</dbReference>
<dbReference type="EMBL" id="LR999458">
    <property type="protein sequence ID" value="CAE6233087.1"/>
    <property type="molecule type" value="Genomic_DNA"/>
</dbReference>
<dbReference type="SMART" id="SM00320">
    <property type="entry name" value="WD40"/>
    <property type="match status" value="4"/>
</dbReference>
<evidence type="ECO:0000256" key="2">
    <source>
        <dbReference type="ARBA" id="ARBA00022448"/>
    </source>
</evidence>
<keyword evidence="7" id="KW-0931">ER-Golgi transport</keyword>
<evidence type="ECO:0000313" key="14">
    <source>
        <dbReference type="Proteomes" id="UP000682877"/>
    </source>
</evidence>
<sequence length="430" mass="46796">MASNQQPPSNLQTYGIPIYAVDWIPVEAVKSKITKDQDDDGDLSSSSSSSSYIVLSGGGGEGRSGIPNVISICRVDLHTNSLSEQPIGRLVVGTDLPYRMTLHPRQDGLICALPNSCRLFDWENIIEDDNEEESEKVIKELKDVGQQLCLSFNHDGSVLATGGEDGTLRVFEWPSMKVLLNESQAHASVKSLTFSESGKFLVSLGAPLCRVWDLNASNAIASLSKEKDEMFASCKFFVDSSGNEVLYVAANTEHGGSIITWDTTSWRRRSSKLIKRNNSISAFNVSADGKLLAIGTLEGDVLIIESTKMQINQVVKKAHLGLVTALTFSPDSRCLVSVSFDSRARLTLIKQKGGKRMSNTSVVGGIVVCVDILRFVLFHGGNGDHTYVPGNNNFVDFGKMETSGYSILLHAFLYFGLVTVFTVVIHFPGT</sequence>
<evidence type="ECO:0000313" key="13">
    <source>
        <dbReference type="EMBL" id="CAE6233087.1"/>
    </source>
</evidence>
<dbReference type="InterPro" id="IPR036322">
    <property type="entry name" value="WD40_repeat_dom_sf"/>
</dbReference>
<gene>
    <name evidence="13" type="ORF">AARE701A_LOCUS21158</name>
</gene>
<dbReference type="GO" id="GO:0005789">
    <property type="term" value="C:endoplasmic reticulum membrane"/>
    <property type="evidence" value="ECO:0007669"/>
    <property type="project" value="UniProtKB-SubCell"/>
</dbReference>
<dbReference type="AlphaFoldDB" id="A0A8S2B203"/>
<keyword evidence="10 12" id="KW-0472">Membrane</keyword>
<dbReference type="GO" id="GO:0006888">
    <property type="term" value="P:endoplasmic reticulum to Golgi vesicle-mediated transport"/>
    <property type="evidence" value="ECO:0007669"/>
    <property type="project" value="UniProtKB-UniRule"/>
</dbReference>
<comment type="subcellular location">
    <subcellularLocation>
        <location evidence="1 12">Endoplasmic reticulum membrane</location>
        <topology evidence="1 12">Single-pass membrane protein</topology>
    </subcellularLocation>
</comment>
<dbReference type="InterPro" id="IPR015943">
    <property type="entry name" value="WD40/YVTN_repeat-like_dom_sf"/>
</dbReference>
<keyword evidence="8 12" id="KW-0653">Protein transport</keyword>
<proteinExistence type="inferred from homology"/>
<dbReference type="Pfam" id="PF00400">
    <property type="entry name" value="WD40"/>
    <property type="match status" value="3"/>
</dbReference>
<keyword evidence="3 11" id="KW-0853">WD repeat</keyword>
<dbReference type="InterPro" id="IPR045260">
    <property type="entry name" value="Sec12-like"/>
</dbReference>
<evidence type="ECO:0000256" key="10">
    <source>
        <dbReference type="ARBA" id="ARBA00023136"/>
    </source>
</evidence>
<protein>
    <recommendedName>
        <fullName evidence="12">SEC12-like protein</fullName>
    </recommendedName>
</protein>
<feature type="transmembrane region" description="Helical" evidence="12">
    <location>
        <begin position="407"/>
        <end position="427"/>
    </location>
</feature>
<dbReference type="PANTHER" id="PTHR23284">
    <property type="entry name" value="PROLACTIN REGULATORY ELEMENT BINDING PROTEIN"/>
    <property type="match status" value="1"/>
</dbReference>
<dbReference type="SUPFAM" id="SSF50978">
    <property type="entry name" value="WD40 repeat-like"/>
    <property type="match status" value="1"/>
</dbReference>
<evidence type="ECO:0000256" key="3">
    <source>
        <dbReference type="ARBA" id="ARBA00022574"/>
    </source>
</evidence>
<evidence type="ECO:0000256" key="8">
    <source>
        <dbReference type="ARBA" id="ARBA00022927"/>
    </source>
</evidence>
<dbReference type="PANTHER" id="PTHR23284:SF0">
    <property type="entry name" value="PROLACTIN REGULATORY ELEMENT-BINDING PROTEIN"/>
    <property type="match status" value="1"/>
</dbReference>
<dbReference type="GO" id="GO:0005085">
    <property type="term" value="F:guanyl-nucleotide exchange factor activity"/>
    <property type="evidence" value="ECO:0007669"/>
    <property type="project" value="InterPro"/>
</dbReference>
<evidence type="ECO:0000256" key="12">
    <source>
        <dbReference type="RuleBase" id="RU369019"/>
    </source>
</evidence>
<evidence type="ECO:0000256" key="9">
    <source>
        <dbReference type="ARBA" id="ARBA00022989"/>
    </source>
</evidence>
<dbReference type="InterPro" id="IPR021775">
    <property type="entry name" value="DUF3339"/>
</dbReference>
<comment type="caution">
    <text evidence="12">Lacks conserved residue(s) required for the propagation of feature annotation.</text>
</comment>
<evidence type="ECO:0000256" key="7">
    <source>
        <dbReference type="ARBA" id="ARBA00022892"/>
    </source>
</evidence>
<evidence type="ECO:0000256" key="5">
    <source>
        <dbReference type="ARBA" id="ARBA00022737"/>
    </source>
</evidence>
<evidence type="ECO:0000256" key="11">
    <source>
        <dbReference type="PROSITE-ProRule" id="PRU00221"/>
    </source>
</evidence>
<comment type="similarity">
    <text evidence="12">Belongs to the WD repeat SEC12 family.</text>
</comment>
<comment type="function">
    <text evidence="12">Involved in the transport from the endoplasmic reticulum to the plasma membrane.</text>
</comment>
<dbReference type="FunFam" id="2.130.10.10:FF:000612">
    <property type="entry name" value="SEC12-like protein 2"/>
    <property type="match status" value="1"/>
</dbReference>
<feature type="transmembrane region" description="Helical" evidence="12">
    <location>
        <begin position="360"/>
        <end position="378"/>
    </location>
</feature>
<dbReference type="GO" id="GO:0015031">
    <property type="term" value="P:protein transport"/>
    <property type="evidence" value="ECO:0007669"/>
    <property type="project" value="UniProtKB-KW"/>
</dbReference>
<keyword evidence="9 12" id="KW-1133">Transmembrane helix</keyword>
<keyword evidence="14" id="KW-1185">Reference proteome</keyword>
<evidence type="ECO:0000256" key="4">
    <source>
        <dbReference type="ARBA" id="ARBA00022692"/>
    </source>
</evidence>
<keyword evidence="4 12" id="KW-0812">Transmembrane</keyword>